<proteinExistence type="predicted"/>
<evidence type="ECO:0000313" key="2">
    <source>
        <dbReference type="Proteomes" id="UP001329151"/>
    </source>
</evidence>
<dbReference type="Proteomes" id="UP001329151">
    <property type="component" value="Chromosome"/>
</dbReference>
<keyword evidence="2" id="KW-1185">Reference proteome</keyword>
<reference evidence="1 2" key="1">
    <citation type="submission" date="2023-10" db="EMBL/GenBank/DDBJ databases">
        <title>Complete Genome Sequence of Limnobacter thiooxidans CS-K2T, Isolated from freshwater lake sediments in Bavaria, Germany.</title>
        <authorList>
            <person name="Naruki M."/>
            <person name="Watanabe A."/>
            <person name="Warashina T."/>
            <person name="Morita T."/>
            <person name="Arakawa K."/>
        </authorList>
    </citation>
    <scope>NUCLEOTIDE SEQUENCE [LARGE SCALE GENOMIC DNA]</scope>
    <source>
        <strain evidence="1 2">CS-K2</strain>
    </source>
</reference>
<name>A0AA86MIP4_9BURK</name>
<sequence>MALASEEGILHVIEHIKKCYADSNTVIANNKQKTLTCAAKHITAIHLDSGVTSILGYPPTPYLSNEEGSIKIHHQLLQSGISGNEAESVEIMSKLNKQVKACLR</sequence>
<dbReference type="RefSeq" id="WP_130556020.1">
    <property type="nucleotide sequence ID" value="NZ_AP028947.1"/>
</dbReference>
<dbReference type="AlphaFoldDB" id="A0AA86MIP4"/>
<accession>A0AA86MIP4</accession>
<dbReference type="EMBL" id="AP028947">
    <property type="protein sequence ID" value="BET26517.1"/>
    <property type="molecule type" value="Genomic_DNA"/>
</dbReference>
<dbReference type="KEGG" id="lto:RGQ30_20180"/>
<protein>
    <submittedName>
        <fullName evidence="1">Uncharacterized protein</fullName>
    </submittedName>
</protein>
<gene>
    <name evidence="1" type="ORF">RGQ30_20180</name>
</gene>
<evidence type="ECO:0000313" key="1">
    <source>
        <dbReference type="EMBL" id="BET26517.1"/>
    </source>
</evidence>
<organism evidence="1 2">
    <name type="scientific">Limnobacter thiooxidans</name>
    <dbReference type="NCBI Taxonomy" id="131080"/>
    <lineage>
        <taxon>Bacteria</taxon>
        <taxon>Pseudomonadati</taxon>
        <taxon>Pseudomonadota</taxon>
        <taxon>Betaproteobacteria</taxon>
        <taxon>Burkholderiales</taxon>
        <taxon>Burkholderiaceae</taxon>
        <taxon>Limnobacter</taxon>
    </lineage>
</organism>